<evidence type="ECO:0000256" key="7">
    <source>
        <dbReference type="ARBA" id="ARBA00022670"/>
    </source>
</evidence>
<dbReference type="GO" id="GO:0030145">
    <property type="term" value="F:manganese ion binding"/>
    <property type="evidence" value="ECO:0007669"/>
    <property type="project" value="InterPro"/>
</dbReference>
<evidence type="ECO:0000313" key="23">
    <source>
        <dbReference type="EMBL" id="ETE63379.1"/>
    </source>
</evidence>
<evidence type="ECO:0000256" key="10">
    <source>
        <dbReference type="ARBA" id="ARBA00023054"/>
    </source>
</evidence>
<keyword evidence="12" id="KW-0539">Nucleus</keyword>
<comment type="function">
    <text evidence="19">Cytosolic metallopeptidase that catalyzes the removal of unsubstituted N-terminal hydrophobic amino acids from various peptides. The presence of Zn(2+) ions is essential for the peptidase activity, and the association with other cofactors can modulate the substrate spectificity of the enzyme. For instance, in the presence of Mn(2+), it displays a specific Cys-Gly hydrolyzing activity of Cys-Gly-S-conjugates. Involved in the metabolism of glutathione and in the degradation of glutathione S-conjugates, which may play a role in the control of the cell redox status.</text>
</comment>
<comment type="subcellular location">
    <subcellularLocation>
        <location evidence="1">Nucleus</location>
    </subcellularLocation>
</comment>
<evidence type="ECO:0000256" key="21">
    <source>
        <dbReference type="ARBA" id="ARBA00049107"/>
    </source>
</evidence>
<dbReference type="Proteomes" id="UP000018936">
    <property type="component" value="Unassembled WGS sequence"/>
</dbReference>
<dbReference type="SUPFAM" id="SSF53187">
    <property type="entry name" value="Zn-dependent exopeptidases"/>
    <property type="match status" value="1"/>
</dbReference>
<evidence type="ECO:0000256" key="13">
    <source>
        <dbReference type="ARBA" id="ARBA00023511"/>
    </source>
</evidence>
<keyword evidence="24" id="KW-1185">Reference proteome</keyword>
<evidence type="ECO:0000256" key="9">
    <source>
        <dbReference type="ARBA" id="ARBA00023015"/>
    </source>
</evidence>
<comment type="catalytic activity">
    <reaction evidence="13">
        <text>an S-substituted L-cysteinylglycine + H2O = an S-substituted L-cysteine + glycine</text>
        <dbReference type="Rhea" id="RHEA:60444"/>
        <dbReference type="ChEBI" id="CHEBI:15377"/>
        <dbReference type="ChEBI" id="CHEBI:57305"/>
        <dbReference type="ChEBI" id="CHEBI:58717"/>
        <dbReference type="ChEBI" id="CHEBI:143103"/>
        <dbReference type="EC" id="3.4.13.23"/>
    </reaction>
    <physiologicalReaction direction="left-to-right" evidence="13">
        <dbReference type="Rhea" id="RHEA:60445"/>
    </physiologicalReaction>
</comment>
<evidence type="ECO:0000256" key="20">
    <source>
        <dbReference type="ARBA" id="ARBA00047881"/>
    </source>
</evidence>
<comment type="subunit">
    <text evidence="4">Homohexamer.</text>
</comment>
<dbReference type="InterPro" id="IPR008283">
    <property type="entry name" value="Peptidase_M17_N"/>
</dbReference>
<evidence type="ECO:0000256" key="16">
    <source>
        <dbReference type="ARBA" id="ARBA00030930"/>
    </source>
</evidence>
<dbReference type="SUPFAM" id="SSF52949">
    <property type="entry name" value="Macro domain-like"/>
    <property type="match status" value="1"/>
</dbReference>
<comment type="similarity">
    <text evidence="2">Belongs to the Mediator complex subunit 28 family.</text>
</comment>
<dbReference type="PANTHER" id="PTHR11963:SF23">
    <property type="entry name" value="CYTOSOL AMINOPEPTIDASE"/>
    <property type="match status" value="1"/>
</dbReference>
<proteinExistence type="inferred from homology"/>
<evidence type="ECO:0000313" key="24">
    <source>
        <dbReference type="Proteomes" id="UP000018936"/>
    </source>
</evidence>
<keyword evidence="7" id="KW-0645">Protease</keyword>
<evidence type="ECO:0000256" key="19">
    <source>
        <dbReference type="ARBA" id="ARBA00045966"/>
    </source>
</evidence>
<evidence type="ECO:0000256" key="18">
    <source>
        <dbReference type="ARBA" id="ARBA00031564"/>
    </source>
</evidence>
<evidence type="ECO:0000256" key="8">
    <source>
        <dbReference type="ARBA" id="ARBA00022801"/>
    </source>
</evidence>
<evidence type="ECO:0000256" key="14">
    <source>
        <dbReference type="ARBA" id="ARBA00023625"/>
    </source>
</evidence>
<dbReference type="PANTHER" id="PTHR11963">
    <property type="entry name" value="LEUCINE AMINOPEPTIDASE-RELATED"/>
    <property type="match status" value="1"/>
</dbReference>
<dbReference type="GO" id="GO:0070006">
    <property type="term" value="F:metalloaminopeptidase activity"/>
    <property type="evidence" value="ECO:0007669"/>
    <property type="project" value="InterPro"/>
</dbReference>
<dbReference type="GO" id="GO:0005634">
    <property type="term" value="C:nucleus"/>
    <property type="evidence" value="ECO:0007669"/>
    <property type="project" value="UniProtKB-SubCell"/>
</dbReference>
<reference evidence="23 24" key="1">
    <citation type="journal article" date="2013" name="Proc. Natl. Acad. Sci. U.S.A.">
        <title>The king cobra genome reveals dynamic gene evolution and adaptation in the snake venom system.</title>
        <authorList>
            <person name="Vonk F.J."/>
            <person name="Casewell N.R."/>
            <person name="Henkel C.V."/>
            <person name="Heimberg A.M."/>
            <person name="Jansen H.J."/>
            <person name="McCleary R.J."/>
            <person name="Kerkkamp H.M."/>
            <person name="Vos R.A."/>
            <person name="Guerreiro I."/>
            <person name="Calvete J.J."/>
            <person name="Wuster W."/>
            <person name="Woods A.E."/>
            <person name="Logan J.M."/>
            <person name="Harrison R.A."/>
            <person name="Castoe T.A."/>
            <person name="de Koning A.P."/>
            <person name="Pollock D.D."/>
            <person name="Yandell M."/>
            <person name="Calderon D."/>
            <person name="Renjifo C."/>
            <person name="Currier R.B."/>
            <person name="Salgado D."/>
            <person name="Pla D."/>
            <person name="Sanz L."/>
            <person name="Hyder A.S."/>
            <person name="Ribeiro J.M."/>
            <person name="Arntzen J.W."/>
            <person name="van den Thillart G.E."/>
            <person name="Boetzer M."/>
            <person name="Pirovano W."/>
            <person name="Dirks R.P."/>
            <person name="Spaink H.P."/>
            <person name="Duboule D."/>
            <person name="McGlinn E."/>
            <person name="Kini R.M."/>
            <person name="Richardson M.K."/>
        </authorList>
    </citation>
    <scope>NUCLEOTIDE SEQUENCE</scope>
    <source>
        <tissue evidence="23">Blood</tissue>
    </source>
</reference>
<evidence type="ECO:0000256" key="1">
    <source>
        <dbReference type="ARBA" id="ARBA00004123"/>
    </source>
</evidence>
<keyword evidence="10" id="KW-0175">Coiled coil</keyword>
<dbReference type="OrthoDB" id="412814at2759"/>
<name>V8NM62_OPHHA</name>
<dbReference type="GO" id="GO:0006508">
    <property type="term" value="P:proteolysis"/>
    <property type="evidence" value="ECO:0007669"/>
    <property type="project" value="UniProtKB-KW"/>
</dbReference>
<evidence type="ECO:0000256" key="6">
    <source>
        <dbReference type="ARBA" id="ARBA00022438"/>
    </source>
</evidence>
<evidence type="ECO:0000256" key="4">
    <source>
        <dbReference type="ARBA" id="ARBA00011643"/>
    </source>
</evidence>
<dbReference type="Pfam" id="PF02789">
    <property type="entry name" value="Peptidase_M17_N"/>
    <property type="match status" value="1"/>
</dbReference>
<dbReference type="PRINTS" id="PR00481">
    <property type="entry name" value="LAMNOPPTDASE"/>
</dbReference>
<evidence type="ECO:0000256" key="12">
    <source>
        <dbReference type="ARBA" id="ARBA00023242"/>
    </source>
</evidence>
<evidence type="ECO:0000256" key="5">
    <source>
        <dbReference type="ARBA" id="ARBA00014190"/>
    </source>
</evidence>
<dbReference type="InterPro" id="IPR011356">
    <property type="entry name" value="Leucine_aapep/pepB"/>
</dbReference>
<accession>V8NM62</accession>
<dbReference type="Gene3D" id="3.40.630.10">
    <property type="entry name" value="Zn peptidases"/>
    <property type="match status" value="1"/>
</dbReference>
<keyword evidence="8" id="KW-0378">Hydrolase</keyword>
<evidence type="ECO:0000256" key="15">
    <source>
        <dbReference type="ARBA" id="ARBA00029605"/>
    </source>
</evidence>
<evidence type="ECO:0000256" key="11">
    <source>
        <dbReference type="ARBA" id="ARBA00023163"/>
    </source>
</evidence>
<evidence type="ECO:0000256" key="3">
    <source>
        <dbReference type="ARBA" id="ARBA00009528"/>
    </source>
</evidence>
<sequence>MAHQGGPFLPSHVFVPNGWDLAEAIPALPVTKVGSEIIELKVPEAAVLQTMPHQQSSSPHAGKGLILGAFASDRDDEPSQLSEAGEAFDKQVNGKLKELLAISGPPLKKGKTRIFHGLHQAFPNVVVVGLGKKAVGMNIDENWNEDKENIRAAVAAGCRQLQDLELVCVEVDPCGDAQAAAEGAALSLFEYEELKQKKKPNLEIQLHGSDGIDAWQKGIHYAEGQNLARYLMEGPANHITPTKFATIIEDKLKSFSSNVTVHKRDKSWIQEQGMGSFWSVAKGSDEPPVFLEVHYQGGSNPKEAPLVFVGKGITFDSGGISIKPSANMDAMRADMGGAATIFSAIVTAAELKLPINLIAPLCENLPSGRANKPGDVVRAMNGKTIQIDNTDAEGRLVLADALHYAHHFNPRAILDAATLTGMDVRHDLKADMRSGLVCNENKCFRWIKQRLKNVKLMFQREEMSIGRASILTGDRVWRMPLFEHYTKQVTDSRLADINNIGKYRSGGACTAAAFLKEFVTAPHWAHLDIAGVMENKDEVPYLRKGMAGRPTQAQRKRLFRLRGPTRVLVSRCRDVPARFRFLLWLRNRFNCPSVIMAAGLSGMFGNQGPVPPPPPPPVVPGGQGPAGLLPPNPTGPRNPIGTLVDDLEASFEACFASLVSQDYVNGTDQEEIRTGVDQCIQKFLDVARQTECFFLQKRLQLSVQKPDQDVSELRNELQRKETLIQKHLGKLRHWQQVLDDINIQQKKPTEMPQGPLAYLEQASANIPAPLKQI</sequence>
<comment type="similarity">
    <text evidence="3">Belongs to the peptidase M17 family.</text>
</comment>
<dbReference type="CDD" id="cd00433">
    <property type="entry name" value="Peptidase_M17"/>
    <property type="match status" value="1"/>
</dbReference>
<dbReference type="Gene3D" id="3.40.220.10">
    <property type="entry name" value="Leucine Aminopeptidase, subunit E, domain 1"/>
    <property type="match status" value="1"/>
</dbReference>
<dbReference type="InterPro" id="IPR021640">
    <property type="entry name" value="Mediator_Med28"/>
</dbReference>
<dbReference type="Pfam" id="PF00883">
    <property type="entry name" value="Peptidase_M17"/>
    <property type="match status" value="1"/>
</dbReference>
<dbReference type="Pfam" id="PF11594">
    <property type="entry name" value="Med28"/>
    <property type="match status" value="1"/>
</dbReference>
<keyword evidence="9" id="KW-0805">Transcription regulation</keyword>
<evidence type="ECO:0000256" key="17">
    <source>
        <dbReference type="ARBA" id="ARBA00030997"/>
    </source>
</evidence>
<comment type="catalytic activity">
    <reaction evidence="21">
        <text>L-cysteinylglycine + H2O = L-cysteine + glycine</text>
        <dbReference type="Rhea" id="RHEA:28783"/>
        <dbReference type="ChEBI" id="CHEBI:15377"/>
        <dbReference type="ChEBI" id="CHEBI:35235"/>
        <dbReference type="ChEBI" id="CHEBI:57305"/>
        <dbReference type="ChEBI" id="CHEBI:61694"/>
    </reaction>
    <physiologicalReaction direction="left-to-right" evidence="21">
        <dbReference type="Rhea" id="RHEA:28784"/>
    </physiologicalReaction>
</comment>
<feature type="non-terminal residue" evidence="23">
    <location>
        <position position="1"/>
    </location>
</feature>
<comment type="catalytic activity">
    <reaction evidence="20">
        <text>S-benzyl-L-cysteinylglycine + H2O = S-benzyl-L-cysteine + glycine</text>
        <dbReference type="Rhea" id="RHEA:62568"/>
        <dbReference type="ChEBI" id="CHEBI:15377"/>
        <dbReference type="ChEBI" id="CHEBI:57305"/>
        <dbReference type="ChEBI" id="CHEBI:145802"/>
        <dbReference type="ChEBI" id="CHEBI:145803"/>
    </reaction>
    <physiologicalReaction direction="left-to-right" evidence="20">
        <dbReference type="Rhea" id="RHEA:62569"/>
    </physiologicalReaction>
</comment>
<evidence type="ECO:0000256" key="2">
    <source>
        <dbReference type="ARBA" id="ARBA00005571"/>
    </source>
</evidence>
<comment type="caution">
    <text evidence="23">The sequence shown here is derived from an EMBL/GenBank/DDBJ whole genome shotgun (WGS) entry which is preliminary data.</text>
</comment>
<evidence type="ECO:0000259" key="22">
    <source>
        <dbReference type="PROSITE" id="PS00631"/>
    </source>
</evidence>
<dbReference type="GO" id="GO:0005737">
    <property type="term" value="C:cytoplasm"/>
    <property type="evidence" value="ECO:0007669"/>
    <property type="project" value="InterPro"/>
</dbReference>
<organism evidence="23 24">
    <name type="scientific">Ophiophagus hannah</name>
    <name type="common">King cobra</name>
    <name type="synonym">Naja hannah</name>
    <dbReference type="NCBI Taxonomy" id="8665"/>
    <lineage>
        <taxon>Eukaryota</taxon>
        <taxon>Metazoa</taxon>
        <taxon>Chordata</taxon>
        <taxon>Craniata</taxon>
        <taxon>Vertebrata</taxon>
        <taxon>Euteleostomi</taxon>
        <taxon>Lepidosauria</taxon>
        <taxon>Squamata</taxon>
        <taxon>Bifurcata</taxon>
        <taxon>Unidentata</taxon>
        <taxon>Episquamata</taxon>
        <taxon>Toxicofera</taxon>
        <taxon>Serpentes</taxon>
        <taxon>Colubroidea</taxon>
        <taxon>Elapidae</taxon>
        <taxon>Elapinae</taxon>
        <taxon>Ophiophagus</taxon>
    </lineage>
</organism>
<keyword evidence="6 23" id="KW-0031">Aminopeptidase</keyword>
<protein>
    <recommendedName>
        <fullName evidence="5">Cytosol aminopeptidase</fullName>
        <ecNumber evidence="14">3.4.13.23</ecNumber>
    </recommendedName>
    <alternativeName>
        <fullName evidence="17">Cysteinylglycine-S-conjugate dipeptidase</fullName>
    </alternativeName>
    <alternativeName>
        <fullName evidence="18">Leucine aminopeptidase 3</fullName>
    </alternativeName>
    <alternativeName>
        <fullName evidence="16">Proline aminopeptidase</fullName>
    </alternativeName>
    <alternativeName>
        <fullName evidence="15">Prolyl aminopeptidase</fullName>
    </alternativeName>
</protein>
<dbReference type="AlphaFoldDB" id="V8NM62"/>
<dbReference type="EMBL" id="AZIM01002775">
    <property type="protein sequence ID" value="ETE63379.1"/>
    <property type="molecule type" value="Genomic_DNA"/>
</dbReference>
<dbReference type="EC" id="3.4.13.23" evidence="14"/>
<dbReference type="PROSITE" id="PS00631">
    <property type="entry name" value="CYTOSOL_AP"/>
    <property type="match status" value="1"/>
</dbReference>
<dbReference type="InterPro" id="IPR000819">
    <property type="entry name" value="Peptidase_M17_C"/>
</dbReference>
<keyword evidence="11" id="KW-0804">Transcription</keyword>
<gene>
    <name evidence="23" type="primary">Lap3</name>
    <name evidence="23" type="ORF">L345_10862</name>
</gene>
<dbReference type="InterPro" id="IPR043472">
    <property type="entry name" value="Macro_dom-like"/>
</dbReference>
<feature type="domain" description="Cytosol aminopeptidase" evidence="22">
    <location>
        <begin position="389"/>
        <end position="396"/>
    </location>
</feature>